<feature type="compositionally biased region" description="Polar residues" evidence="1">
    <location>
        <begin position="125"/>
        <end position="137"/>
    </location>
</feature>
<dbReference type="InterPro" id="IPR025493">
    <property type="entry name" value="DUF4384"/>
</dbReference>
<feature type="compositionally biased region" description="Polar residues" evidence="1">
    <location>
        <begin position="193"/>
        <end position="202"/>
    </location>
</feature>
<protein>
    <recommendedName>
        <fullName evidence="2">DUF4384 domain-containing protein</fullName>
    </recommendedName>
</protein>
<feature type="compositionally biased region" description="Polar residues" evidence="1">
    <location>
        <begin position="98"/>
        <end position="113"/>
    </location>
</feature>
<accession>A0ABX0WA85</accession>
<name>A0ABX0WA85_9RHOB</name>
<reference evidence="3 4" key="1">
    <citation type="submission" date="2018-05" db="EMBL/GenBank/DDBJ databases">
        <authorList>
            <person name="Zhang Y.-J."/>
        </authorList>
    </citation>
    <scope>NUCLEOTIDE SEQUENCE [LARGE SCALE GENOMIC DNA]</scope>
    <source>
        <strain evidence="3 4">CY04</strain>
    </source>
</reference>
<dbReference type="Pfam" id="PF14326">
    <property type="entry name" value="DUF4384"/>
    <property type="match status" value="1"/>
</dbReference>
<feature type="compositionally biased region" description="Polar residues" evidence="1">
    <location>
        <begin position="234"/>
        <end position="250"/>
    </location>
</feature>
<evidence type="ECO:0000313" key="4">
    <source>
        <dbReference type="Proteomes" id="UP001429564"/>
    </source>
</evidence>
<evidence type="ECO:0000256" key="1">
    <source>
        <dbReference type="SAM" id="MobiDB-lite"/>
    </source>
</evidence>
<proteinExistence type="predicted"/>
<feature type="region of interest" description="Disordered" evidence="1">
    <location>
        <begin position="192"/>
        <end position="263"/>
    </location>
</feature>
<dbReference type="EMBL" id="QHLQ01000019">
    <property type="protein sequence ID" value="NIZ62575.1"/>
    <property type="molecule type" value="Genomic_DNA"/>
</dbReference>
<keyword evidence="4" id="KW-1185">Reference proteome</keyword>
<feature type="domain" description="DUF4384" evidence="2">
    <location>
        <begin position="410"/>
        <end position="493"/>
    </location>
</feature>
<dbReference type="RefSeq" id="WP_167685195.1">
    <property type="nucleotide sequence ID" value="NZ_QHLQ01000019.1"/>
</dbReference>
<organism evidence="3 4">
    <name type="scientific">Parasedimentitalea denitrificans</name>
    <dbReference type="NCBI Taxonomy" id="2211118"/>
    <lineage>
        <taxon>Bacteria</taxon>
        <taxon>Pseudomonadati</taxon>
        <taxon>Pseudomonadota</taxon>
        <taxon>Alphaproteobacteria</taxon>
        <taxon>Rhodobacterales</taxon>
        <taxon>Paracoccaceae</taxon>
        <taxon>Parasedimentitalea</taxon>
    </lineage>
</organism>
<feature type="region of interest" description="Disordered" evidence="1">
    <location>
        <begin position="33"/>
        <end position="138"/>
    </location>
</feature>
<sequence length="540" mass="55824">MTRSPAIWLGGLSGSALAHLGFAAVLMWSMRPDPVDQQPSPQSELQLQAYRVPRTEAIPQAPKSDPASQSETRGEGVAAGAVPQSTAQSLTPDADQLAQAQPDSTALSANVPRTQPAKPLEPPANTMQASSVPSSKLTAAVAPEAVAAKPAEPAVLEAAKASATSPTPLAAAPMQASAAPVLLADARPVATSVPVSTPTRSQAPEPSELAAAPATPSIAPPLTADARPLAVAQPDSTPSPAQQPNSTAVQEQPPAPVKTSLSVPDAPHIKATLAFSGEGSGQADPVSVAAFQSFMRPGDIATTGDTLRDGVAGILAAVPCSRLQVLFDPETATLNLRGHLPEAGLRAPVLAALQAQMGTDIQVSDQMKLLPRPQCGALAGISNVGLPQSTDQITNPLLIGADTHARVLDYADGDRMFFDLTAPDYDAYVYVDYFDAGGSVLHLSPNEVVPLTLTPAQSRLRVGAKTAGDIGLQITVGPPYGQEIAVAFAASHPLYQGPRPLSEEASGYLSWLSDRVTEARATYPDFKGEWVYFFVSTAAQ</sequence>
<gene>
    <name evidence="3" type="ORF">DL239_16510</name>
</gene>
<evidence type="ECO:0000259" key="2">
    <source>
        <dbReference type="Pfam" id="PF14326"/>
    </source>
</evidence>
<evidence type="ECO:0000313" key="3">
    <source>
        <dbReference type="EMBL" id="NIZ62575.1"/>
    </source>
</evidence>
<dbReference type="Proteomes" id="UP001429564">
    <property type="component" value="Unassembled WGS sequence"/>
</dbReference>
<feature type="compositionally biased region" description="Low complexity" evidence="1">
    <location>
        <begin position="35"/>
        <end position="48"/>
    </location>
</feature>
<feature type="compositionally biased region" description="Low complexity" evidence="1">
    <location>
        <begin position="203"/>
        <end position="224"/>
    </location>
</feature>
<comment type="caution">
    <text evidence="3">The sequence shown here is derived from an EMBL/GenBank/DDBJ whole genome shotgun (WGS) entry which is preliminary data.</text>
</comment>